<dbReference type="InterPro" id="IPR042193">
    <property type="entry name" value="FHIPEP_3"/>
</dbReference>
<comment type="function">
    <text evidence="7">Required for formation of the rod structure of the flagellar apparatus. Together with FliI and FliH, may constitute the export apparatus of flagellin.</text>
</comment>
<proteinExistence type="inferred from homology"/>
<feature type="transmembrane region" description="Helical" evidence="7">
    <location>
        <begin position="266"/>
        <end position="286"/>
    </location>
</feature>
<dbReference type="InterPro" id="IPR006301">
    <property type="entry name" value="FlhA"/>
</dbReference>
<comment type="similarity">
    <text evidence="2 7">Belongs to the FHIPEP (flagella/HR/invasion proteins export pore) family.</text>
</comment>
<dbReference type="Gene3D" id="3.40.50.12790">
    <property type="entry name" value="FHIPEP family, domain 4"/>
    <property type="match status" value="1"/>
</dbReference>
<name>A0A412ZFT0_9FIRM</name>
<dbReference type="RefSeq" id="WP_117626642.1">
    <property type="nucleotide sequence ID" value="NZ_CATYQV010000037.1"/>
</dbReference>
<dbReference type="PANTHER" id="PTHR30161">
    <property type="entry name" value="FLAGELLAR EXPORT PROTEIN, MEMBRANE FLHA SUBUNIT-RELATED"/>
    <property type="match status" value="1"/>
</dbReference>
<dbReference type="GO" id="GO:0009306">
    <property type="term" value="P:protein secretion"/>
    <property type="evidence" value="ECO:0007669"/>
    <property type="project" value="InterPro"/>
</dbReference>
<keyword evidence="7" id="KW-1006">Bacterial flagellum protein export</keyword>
<keyword evidence="6 7" id="KW-0472">Membrane</keyword>
<reference evidence="8 9" key="1">
    <citation type="submission" date="2018-08" db="EMBL/GenBank/DDBJ databases">
        <title>A genome reference for cultivated species of the human gut microbiota.</title>
        <authorList>
            <person name="Zou Y."/>
            <person name="Xue W."/>
            <person name="Luo G."/>
        </authorList>
    </citation>
    <scope>NUCLEOTIDE SEQUENCE [LARGE SCALE GENOMIC DNA]</scope>
    <source>
        <strain evidence="8 9">AF14-18</strain>
    </source>
</reference>
<feature type="transmembrane region" description="Helical" evidence="7">
    <location>
        <begin position="7"/>
        <end position="26"/>
    </location>
</feature>
<keyword evidence="7" id="KW-1005">Bacterial flagellum biogenesis</keyword>
<dbReference type="Gene3D" id="1.10.8.540">
    <property type="entry name" value="FHIPEP family, domain 3"/>
    <property type="match status" value="1"/>
</dbReference>
<dbReference type="PIRSF" id="PIRSF005419">
    <property type="entry name" value="FlhA"/>
    <property type="match status" value="1"/>
</dbReference>
<dbReference type="Gene3D" id="3.40.30.60">
    <property type="entry name" value="FHIPEP family, domain 1"/>
    <property type="match status" value="1"/>
</dbReference>
<accession>A0A412ZFT0</accession>
<organism evidence="8 9">
    <name type="scientific">Enterocloster bolteae</name>
    <dbReference type="NCBI Taxonomy" id="208479"/>
    <lineage>
        <taxon>Bacteria</taxon>
        <taxon>Bacillati</taxon>
        <taxon>Bacillota</taxon>
        <taxon>Clostridia</taxon>
        <taxon>Lachnospirales</taxon>
        <taxon>Lachnospiraceae</taxon>
        <taxon>Enterocloster</taxon>
    </lineage>
</organism>
<sequence length="708" mass="78070">MKKILSYSVVLFVLIIILLLIIPLPAGLVDVAIILNMSLSMMILVTTMTIREPLEFSIFPSLLLVTTLFRLGINVSTTRNILTNMGSSGQVIRAFGDFVLRGNVVVGFIIFLIIVLMQFIVITKGAERVAEVAARFNLDAMPGKQMAIDADLSSGLISEQQAKERRQKIQREADFYGAMDGATKIVKGDAVMSLITTAVNLIGGSIIGIVQSGDSIGNVLNTYSIATVGDGLVSQIPALLISTATGMIVTRAVSEGSLNEDISKQFMAQPYSIMISGVAMAVMTMIPGMPVVQLGMVSVGLLASGYYLSRKIQAEPALLGAAVYQEAEGEQAALEEAAAARPVTEDEYYKDVNNVYNLLSVEPVEMEFGYSLIPLADESVGGRLISRIVIFRRQYAQDMGFVIPSIRLRDSSALSTNQYCIRIKGEEVARGEILMDYYLALEPEHPEKEVDGIETVEPAYGIPSRWIRPEDRERAEVYGYTVIDPLSVMVTHLSEVIRQHAFELITRQEVIHLVENVKKTAPELVEEAFPGLIPYGLFQRILTSLLKEGVPVKDLETIIETMIEVVSETGLPVKDIDTIVERIRTALKRTITRMYCEDGSMKVLTLDSELERTMVGSITKGEGGYYLALNPDILQSLIRQMAEQLRKFSGFTQNPVILTSQIMRVHFYRLIEQFYPKVRVLSFNEVANNVQIQSIGSLKLEGPGLQDG</sequence>
<comment type="caution">
    <text evidence="7">Lacks conserved residue(s) required for the propagation of feature annotation.</text>
</comment>
<feature type="transmembrane region" description="Helical" evidence="7">
    <location>
        <begin position="191"/>
        <end position="212"/>
    </location>
</feature>
<evidence type="ECO:0000256" key="1">
    <source>
        <dbReference type="ARBA" id="ARBA00004651"/>
    </source>
</evidence>
<dbReference type="Pfam" id="PF00771">
    <property type="entry name" value="FHIPEP"/>
    <property type="match status" value="1"/>
</dbReference>
<keyword evidence="5 7" id="KW-1133">Transmembrane helix</keyword>
<dbReference type="NCBIfam" id="TIGR01398">
    <property type="entry name" value="FlhA"/>
    <property type="match status" value="1"/>
</dbReference>
<feature type="transmembrane region" description="Helical" evidence="7">
    <location>
        <begin position="232"/>
        <end position="254"/>
    </location>
</feature>
<keyword evidence="7" id="KW-0653">Protein transport</keyword>
<comment type="caution">
    <text evidence="8">The sequence shown here is derived from an EMBL/GenBank/DDBJ whole genome shotgun (WGS) entry which is preliminary data.</text>
</comment>
<dbReference type="InterPro" id="IPR042194">
    <property type="entry name" value="FHIPEP_1"/>
</dbReference>
<dbReference type="EMBL" id="QRZM01000001">
    <property type="protein sequence ID" value="RGV79032.1"/>
    <property type="molecule type" value="Genomic_DNA"/>
</dbReference>
<evidence type="ECO:0000256" key="3">
    <source>
        <dbReference type="ARBA" id="ARBA00022475"/>
    </source>
</evidence>
<feature type="transmembrane region" description="Helical" evidence="7">
    <location>
        <begin position="102"/>
        <end position="122"/>
    </location>
</feature>
<keyword evidence="4 7" id="KW-0812">Transmembrane</keyword>
<comment type="subcellular location">
    <subcellularLocation>
        <location evidence="1 7">Cell membrane</location>
        <topology evidence="1 7">Multi-pass membrane protein</topology>
    </subcellularLocation>
</comment>
<dbReference type="InterPro" id="IPR042196">
    <property type="entry name" value="FHIPEP_4"/>
</dbReference>
<dbReference type="AlphaFoldDB" id="A0A412ZFT0"/>
<keyword evidence="7" id="KW-0813">Transport</keyword>
<keyword evidence="8" id="KW-0969">Cilium</keyword>
<evidence type="ECO:0000256" key="7">
    <source>
        <dbReference type="RuleBase" id="RU364093"/>
    </source>
</evidence>
<evidence type="ECO:0000313" key="9">
    <source>
        <dbReference type="Proteomes" id="UP000284543"/>
    </source>
</evidence>
<dbReference type="InterPro" id="IPR001712">
    <property type="entry name" value="T3SS_FHIPEP"/>
</dbReference>
<evidence type="ECO:0000256" key="5">
    <source>
        <dbReference type="ARBA" id="ARBA00022989"/>
    </source>
</evidence>
<dbReference type="PANTHER" id="PTHR30161:SF1">
    <property type="entry name" value="FLAGELLAR BIOSYNTHESIS PROTEIN FLHA-RELATED"/>
    <property type="match status" value="1"/>
</dbReference>
<dbReference type="PRINTS" id="PR00949">
    <property type="entry name" value="TYPE3IMAPROT"/>
</dbReference>
<protein>
    <recommendedName>
        <fullName evidence="7">Flagellar biosynthesis protein FlhA</fullName>
    </recommendedName>
</protein>
<evidence type="ECO:0000256" key="2">
    <source>
        <dbReference type="ARBA" id="ARBA00008835"/>
    </source>
</evidence>
<evidence type="ECO:0000256" key="6">
    <source>
        <dbReference type="ARBA" id="ARBA00023136"/>
    </source>
</evidence>
<dbReference type="GO" id="GO:0044780">
    <property type="term" value="P:bacterial-type flagellum assembly"/>
    <property type="evidence" value="ECO:0007669"/>
    <property type="project" value="InterPro"/>
</dbReference>
<dbReference type="GO" id="GO:0005886">
    <property type="term" value="C:plasma membrane"/>
    <property type="evidence" value="ECO:0007669"/>
    <property type="project" value="UniProtKB-SubCell"/>
</dbReference>
<keyword evidence="8" id="KW-0282">Flagellum</keyword>
<evidence type="ECO:0000256" key="4">
    <source>
        <dbReference type="ARBA" id="ARBA00022692"/>
    </source>
</evidence>
<dbReference type="Proteomes" id="UP000284543">
    <property type="component" value="Unassembled WGS sequence"/>
</dbReference>
<gene>
    <name evidence="7 8" type="primary">flhA</name>
    <name evidence="8" type="ORF">DWW02_04740</name>
</gene>
<keyword evidence="8" id="KW-0966">Cell projection</keyword>
<evidence type="ECO:0000313" key="8">
    <source>
        <dbReference type="EMBL" id="RGV79032.1"/>
    </source>
</evidence>
<keyword evidence="3 7" id="KW-1003">Cell membrane</keyword>